<evidence type="ECO:0000256" key="2">
    <source>
        <dbReference type="ARBA" id="ARBA00022475"/>
    </source>
</evidence>
<keyword evidence="12" id="KW-0966">Cell projection</keyword>
<keyword evidence="9" id="KW-1133">Transmembrane helix</keyword>
<evidence type="ECO:0000256" key="20">
    <source>
        <dbReference type="SAM" id="SignalP"/>
    </source>
</evidence>
<feature type="region of interest" description="Disordered" evidence="19">
    <location>
        <begin position="452"/>
        <end position="765"/>
    </location>
</feature>
<evidence type="ECO:0000259" key="21">
    <source>
        <dbReference type="PROSITE" id="PS50268"/>
    </source>
</evidence>
<keyword evidence="4" id="KW-0812">Transmembrane</keyword>
<feature type="domain" description="Cadherin" evidence="21">
    <location>
        <begin position="40"/>
        <end position="127"/>
    </location>
</feature>
<feature type="domain" description="Cadherin" evidence="21">
    <location>
        <begin position="252"/>
        <end position="357"/>
    </location>
</feature>
<proteinExistence type="predicted"/>
<feature type="compositionally biased region" description="Polar residues" evidence="19">
    <location>
        <begin position="529"/>
        <end position="661"/>
    </location>
</feature>
<feature type="region of interest" description="Disordered" evidence="19">
    <location>
        <begin position="782"/>
        <end position="823"/>
    </location>
</feature>
<evidence type="ECO:0000313" key="22">
    <source>
        <dbReference type="Ensembl" id="ENSRNOP00000096117.1"/>
    </source>
</evidence>
<evidence type="ECO:0000256" key="5">
    <source>
        <dbReference type="ARBA" id="ARBA00022729"/>
    </source>
</evidence>
<keyword evidence="6" id="KW-0677">Repeat</keyword>
<comment type="function">
    <text evidence="13">Intermicrovillar adhesion molecule that forms, via its extracellular domain, calcium-dependent heterophilic complexes with CDHR2 on adjacent microvilli. Thereby, controls the packing of microvilli at the apical membrane of epithelial cells. Through its cytoplasmic domain, interacts with microvillus cytoplasmic proteins to form the intermicrovillar adhesion complex/IMAC. This complex plays a central role in microvilli and epithelial brush border differentiation.</text>
</comment>
<dbReference type="GeneTree" id="ENSGT00940000162463"/>
<feature type="compositionally biased region" description="Basic and acidic residues" evidence="19">
    <location>
        <begin position="752"/>
        <end position="762"/>
    </location>
</feature>
<keyword evidence="8 18" id="KW-0106">Calcium</keyword>
<evidence type="ECO:0000256" key="7">
    <source>
        <dbReference type="ARBA" id="ARBA00022782"/>
    </source>
</evidence>
<dbReference type="SUPFAM" id="SSF49313">
    <property type="entry name" value="Cadherin-like"/>
    <property type="match status" value="2"/>
</dbReference>
<feature type="domain" description="Cadherin" evidence="21">
    <location>
        <begin position="128"/>
        <end position="240"/>
    </location>
</feature>
<keyword evidence="7" id="KW-0221">Differentiation</keyword>
<evidence type="ECO:0000256" key="10">
    <source>
        <dbReference type="ARBA" id="ARBA00023136"/>
    </source>
</evidence>
<evidence type="ECO:0000256" key="12">
    <source>
        <dbReference type="ARBA" id="ARBA00023273"/>
    </source>
</evidence>
<evidence type="ECO:0000313" key="23">
    <source>
        <dbReference type="Proteomes" id="UP000002494"/>
    </source>
</evidence>
<evidence type="ECO:0000256" key="15">
    <source>
        <dbReference type="ARBA" id="ARBA00063725"/>
    </source>
</evidence>
<keyword evidence="2" id="KW-1003">Cell membrane</keyword>
<comment type="subunit">
    <text evidence="15">Part of the IMAC/intermicrovillar adhesion complex/intermicrovillar tip-link complex composed of ANKS4B, MYO7B, USH1C, CDHR2 and CDHR5. Interacts (via cytoplasmic domain) with USH1C and MYO7B; required for proper localization of CDHR5 to microvilli tips and its function in brush border differentiation.</text>
</comment>
<dbReference type="CDD" id="cd11304">
    <property type="entry name" value="Cadherin_repeat"/>
    <property type="match status" value="2"/>
</dbReference>
<keyword evidence="3" id="KW-0597">Phosphoprotein</keyword>
<dbReference type="PROSITE" id="PS00232">
    <property type="entry name" value="CADHERIN_1"/>
    <property type="match status" value="1"/>
</dbReference>
<dbReference type="SMART" id="SM00112">
    <property type="entry name" value="CA"/>
    <property type="match status" value="3"/>
</dbReference>
<evidence type="ECO:0000256" key="18">
    <source>
        <dbReference type="PROSITE-ProRule" id="PRU00043"/>
    </source>
</evidence>
<dbReference type="GO" id="GO:0031528">
    <property type="term" value="C:microvillus membrane"/>
    <property type="evidence" value="ECO:0007669"/>
    <property type="project" value="UniProtKB-SubCell"/>
</dbReference>
<dbReference type="GO" id="GO:0016324">
    <property type="term" value="C:apical plasma membrane"/>
    <property type="evidence" value="ECO:0007669"/>
    <property type="project" value="UniProtKB-SubCell"/>
</dbReference>
<evidence type="ECO:0000313" key="24">
    <source>
        <dbReference type="RGD" id="620504"/>
    </source>
</evidence>
<dbReference type="PANTHER" id="PTHR24027:SF414">
    <property type="entry name" value="CADHERIN-RELATED FAMILY MEMBER 5 ISOFORM X1"/>
    <property type="match status" value="1"/>
</dbReference>
<dbReference type="RGD" id="620504">
    <property type="gene designation" value="Cdhr5"/>
</dbReference>
<evidence type="ECO:0000256" key="16">
    <source>
        <dbReference type="ARBA" id="ARBA00067494"/>
    </source>
</evidence>
<evidence type="ECO:0000256" key="19">
    <source>
        <dbReference type="SAM" id="MobiDB-lite"/>
    </source>
</evidence>
<keyword evidence="5 20" id="KW-0732">Signal</keyword>
<dbReference type="InterPro" id="IPR020894">
    <property type="entry name" value="Cadherin_CS"/>
</dbReference>
<dbReference type="InterPro" id="IPR015919">
    <property type="entry name" value="Cadherin-like_sf"/>
</dbReference>
<keyword evidence="11" id="KW-0325">Glycoprotein</keyword>
<evidence type="ECO:0000256" key="8">
    <source>
        <dbReference type="ARBA" id="ARBA00022837"/>
    </source>
</evidence>
<comment type="subcellular location">
    <subcellularLocation>
        <location evidence="1">Apical cell membrane</location>
        <topology evidence="1">Single-pass type I membrane protein</topology>
    </subcellularLocation>
    <subcellularLocation>
        <location evidence="14">Cell projection</location>
        <location evidence="14">Microvillus membrane</location>
        <topology evidence="14">Single-pass type I membrane protein</topology>
    </subcellularLocation>
</comment>
<feature type="signal peptide" evidence="20">
    <location>
        <begin position="1"/>
        <end position="28"/>
    </location>
</feature>
<dbReference type="FunFam" id="2.60.40.60:FF:000261">
    <property type="entry name" value="Cadherin-related family member 5"/>
    <property type="match status" value="1"/>
</dbReference>
<reference evidence="22" key="2">
    <citation type="submission" date="2025-08" db="UniProtKB">
        <authorList>
            <consortium name="Ensembl"/>
        </authorList>
    </citation>
    <scope>IDENTIFICATION</scope>
    <source>
        <strain evidence="22">Brown Norway</strain>
    </source>
</reference>
<dbReference type="PROSITE" id="PS50268">
    <property type="entry name" value="CADHERIN_2"/>
    <property type="match status" value="3"/>
</dbReference>
<sequence length="823" mass="86615">MGAPALLWPPLLLPLLTVLFGHLPGTLAQAQVCSANQTVFTMNENTTVSGPLADIFVPEDQYVTLGQLSTPNAFKVEGNKLFLIVTPDYEENSLLEAVLECKRGDTLVTQFRVFVAVLDINDNAPEFPFTIKEYNVSEDTRVNTIVIPETELKATDADKDDILVYTLQEVTPNASKFFSLVGINSPALKLDQTLDYYKSPNMTFRLLARDTREENVIPSHTATATVVLNVLPADLRTPWFLPCSFTDDYFCIQAQYHTVIPTGHKLPSPLILSPGPIYAVDGDQAINQPIVYSIMMGNTDDTFIINKDDGNLTMAKSIPSPMTFTLVVRAEQADMARYSVTQAVVEARDVTGNPLQFSQSLYFGTVVLGSEAGTAVKDKTFPSEILRIQAQYLGFPDLNSAVTYQVTNSSEFIMNKDILLTTVPMETERTIRIEVEANNTVTKDIATTIVEIQVSEREPPSTESPTPPEAGGTTGPSSNTTLETPSTSGTSQGPATTSSGGSAGPFPPAGTTLSPLTSAPTVPGGSPTLGISTSPQTATPGGDATQTPKPGTSQPMVPTPGASTSSQPATPSGSSTQTPKPGTSQPMVPTPGASTSSQPATPSGSSTQTPRPGTSQPMVPTPGASTSSQPATPSGSTQTPKPGTSQPTTTGPISGSLTRCSGVTKALVGEPQPSGYDNLTFLPDNKAKWSPTSNRKPEPGPEPVQPPLRPPSPMSSSPTPPSSMPPSPQPKASGSPKTVQAGDSPSAVRSILTKERRPEGEGGYKAVWFGKDIGAEADVVVLNEPTADVDSASASGSEGSDDDDDPDQKKSLRLGAVADNTYV</sequence>
<dbReference type="PANTHER" id="PTHR24027">
    <property type="entry name" value="CADHERIN-23"/>
    <property type="match status" value="1"/>
</dbReference>
<organism evidence="22 23">
    <name type="scientific">Rattus norvegicus</name>
    <name type="common">Rat</name>
    <dbReference type="NCBI Taxonomy" id="10116"/>
    <lineage>
        <taxon>Eukaryota</taxon>
        <taxon>Metazoa</taxon>
        <taxon>Chordata</taxon>
        <taxon>Craniata</taxon>
        <taxon>Vertebrata</taxon>
        <taxon>Euteleostomi</taxon>
        <taxon>Mammalia</taxon>
        <taxon>Eutheria</taxon>
        <taxon>Euarchontoglires</taxon>
        <taxon>Glires</taxon>
        <taxon>Rodentia</taxon>
        <taxon>Myomorpha</taxon>
        <taxon>Muroidea</taxon>
        <taxon>Muridae</taxon>
        <taxon>Murinae</taxon>
        <taxon>Rattus</taxon>
    </lineage>
</organism>
<name>A0A8I6AQ62_RAT</name>
<evidence type="ECO:0000256" key="3">
    <source>
        <dbReference type="ARBA" id="ARBA00022553"/>
    </source>
</evidence>
<reference evidence="22" key="3">
    <citation type="submission" date="2025-09" db="UniProtKB">
        <authorList>
            <consortium name="Ensembl"/>
        </authorList>
    </citation>
    <scope>IDENTIFICATION</scope>
    <source>
        <strain evidence="22">Brown Norway</strain>
    </source>
</reference>
<dbReference type="Gene3D" id="2.60.40.60">
    <property type="entry name" value="Cadherins"/>
    <property type="match status" value="3"/>
</dbReference>
<dbReference type="InterPro" id="IPR039808">
    <property type="entry name" value="Cadherin"/>
</dbReference>
<reference evidence="22" key="1">
    <citation type="submission" date="2024-01" db="EMBL/GenBank/DDBJ databases">
        <title>GRCr8: a new rat reference genome assembly contstructed from accurate long reads and long range scaffolding.</title>
        <authorList>
            <person name="Doris P.A."/>
            <person name="Kalbfleisch T."/>
            <person name="Li K."/>
            <person name="Howe K."/>
            <person name="Wood J."/>
        </authorList>
    </citation>
    <scope>NUCLEOTIDE SEQUENCE [LARGE SCALE GENOMIC DNA]</scope>
    <source>
        <strain evidence="22">Brown Norway</strain>
    </source>
</reference>
<keyword evidence="10" id="KW-0472">Membrane</keyword>
<evidence type="ECO:0000256" key="1">
    <source>
        <dbReference type="ARBA" id="ARBA00004247"/>
    </source>
</evidence>
<dbReference type="GO" id="GO:0005509">
    <property type="term" value="F:calcium ion binding"/>
    <property type="evidence" value="ECO:0007669"/>
    <property type="project" value="UniProtKB-UniRule"/>
</dbReference>
<dbReference type="Ensembl" id="ENSRNOT00000116993.2">
    <property type="protein sequence ID" value="ENSRNOP00000096117.1"/>
    <property type="gene ID" value="ENSRNOG00000017762.9"/>
</dbReference>
<accession>A0A8I6AQ62</accession>
<evidence type="ECO:0000256" key="11">
    <source>
        <dbReference type="ARBA" id="ARBA00023180"/>
    </source>
</evidence>
<evidence type="ECO:0000256" key="9">
    <source>
        <dbReference type="ARBA" id="ARBA00022989"/>
    </source>
</evidence>
<evidence type="ECO:0000256" key="17">
    <source>
        <dbReference type="ARBA" id="ARBA00081919"/>
    </source>
</evidence>
<feature type="chain" id="PRO_5035210053" description="Cadherin-related family member 5" evidence="20">
    <location>
        <begin position="29"/>
        <end position="823"/>
    </location>
</feature>
<feature type="compositionally biased region" description="Low complexity" evidence="19">
    <location>
        <begin position="788"/>
        <end position="798"/>
    </location>
</feature>
<dbReference type="InterPro" id="IPR002126">
    <property type="entry name" value="Cadherin-like_dom"/>
</dbReference>
<evidence type="ECO:0000256" key="6">
    <source>
        <dbReference type="ARBA" id="ARBA00022737"/>
    </source>
</evidence>
<evidence type="ECO:0000256" key="13">
    <source>
        <dbReference type="ARBA" id="ARBA00056389"/>
    </source>
</evidence>
<evidence type="ECO:0000256" key="4">
    <source>
        <dbReference type="ARBA" id="ARBA00022692"/>
    </source>
</evidence>
<dbReference type="Proteomes" id="UP000002494">
    <property type="component" value="Chromosome 1"/>
</dbReference>
<dbReference type="FunFam" id="2.60.40.60:FF:000469">
    <property type="entry name" value="Cadherin-related family member 5"/>
    <property type="match status" value="1"/>
</dbReference>
<feature type="compositionally biased region" description="Pro residues" evidence="19">
    <location>
        <begin position="700"/>
        <end position="729"/>
    </location>
</feature>
<evidence type="ECO:0000256" key="14">
    <source>
        <dbReference type="ARBA" id="ARBA00060382"/>
    </source>
</evidence>
<dbReference type="GO" id="GO:0030154">
    <property type="term" value="P:cell differentiation"/>
    <property type="evidence" value="ECO:0007669"/>
    <property type="project" value="UniProtKB-KW"/>
</dbReference>
<protein>
    <recommendedName>
        <fullName evidence="16">Cadherin-related family member 5</fullName>
    </recommendedName>
    <alternativeName>
        <fullName evidence="17">Mu-protocadherin</fullName>
    </alternativeName>
</protein>
<dbReference type="AlphaFoldDB" id="A0A8I6AQ62"/>
<gene>
    <name evidence="22 24" type="primary">Cdhr5</name>
</gene>
<keyword evidence="23" id="KW-1185">Reference proteome</keyword>
<feature type="compositionally biased region" description="Low complexity" evidence="19">
    <location>
        <begin position="461"/>
        <end position="500"/>
    </location>
</feature>
<dbReference type="GO" id="GO:0007156">
    <property type="term" value="P:homophilic cell adhesion via plasma membrane adhesion molecules"/>
    <property type="evidence" value="ECO:0007669"/>
    <property type="project" value="InterPro"/>
</dbReference>